<reference evidence="2 3" key="1">
    <citation type="submission" date="2014-01" db="EMBL/GenBank/DDBJ databases">
        <authorList>
            <consortium name="Genome Consortium for Active Teaching"/>
            <person name="Sontag T.C."/>
            <person name="Newman J.D."/>
        </authorList>
    </citation>
    <scope>NUCLEOTIDE SEQUENCE [LARGE SCALE GENOMIC DNA]</scope>
    <source>
        <strain evidence="2 3">DSM 19056</strain>
    </source>
</reference>
<dbReference type="InterPro" id="IPR011467">
    <property type="entry name" value="DUF1573"/>
</dbReference>
<comment type="caution">
    <text evidence="2">The sequence shown here is derived from an EMBL/GenBank/DDBJ whole genome shotgun (WGS) entry which is preliminary data.</text>
</comment>
<feature type="chain" id="PRO_5012451950" description="DUF1573 domain-containing protein" evidence="1">
    <location>
        <begin position="20"/>
        <end position="151"/>
    </location>
</feature>
<keyword evidence="3" id="KW-1185">Reference proteome</keyword>
<name>A0A2D0A6E3_9FLAO</name>
<dbReference type="Gene3D" id="2.60.40.10">
    <property type="entry name" value="Immunoglobulins"/>
    <property type="match status" value="1"/>
</dbReference>
<protein>
    <recommendedName>
        <fullName evidence="4">DUF1573 domain-containing protein</fullName>
    </recommendedName>
</protein>
<evidence type="ECO:0008006" key="4">
    <source>
        <dbReference type="Google" id="ProtNLM"/>
    </source>
</evidence>
<dbReference type="RefSeq" id="WP_088263911.1">
    <property type="nucleotide sequence ID" value="NZ_JASZ02000011.1"/>
</dbReference>
<feature type="signal peptide" evidence="1">
    <location>
        <begin position="1"/>
        <end position="19"/>
    </location>
</feature>
<dbReference type="AlphaFoldDB" id="A0A2D0A6E3"/>
<organism evidence="2 3">
    <name type="scientific">Kaistella haifensis DSM 19056</name>
    <dbReference type="NCBI Taxonomy" id="1450526"/>
    <lineage>
        <taxon>Bacteria</taxon>
        <taxon>Pseudomonadati</taxon>
        <taxon>Bacteroidota</taxon>
        <taxon>Flavobacteriia</taxon>
        <taxon>Flavobacteriales</taxon>
        <taxon>Weeksellaceae</taxon>
        <taxon>Chryseobacterium group</taxon>
        <taxon>Kaistella</taxon>
    </lineage>
</organism>
<dbReference type="Proteomes" id="UP000197587">
    <property type="component" value="Unassembled WGS sequence"/>
</dbReference>
<accession>A0A2D0A6E3</accession>
<proteinExistence type="predicted"/>
<evidence type="ECO:0000313" key="2">
    <source>
        <dbReference type="EMBL" id="OWK98242.1"/>
    </source>
</evidence>
<evidence type="ECO:0000256" key="1">
    <source>
        <dbReference type="SAM" id="SignalP"/>
    </source>
</evidence>
<gene>
    <name evidence="2" type="ORF">AP75_06420</name>
</gene>
<dbReference type="Pfam" id="PF07610">
    <property type="entry name" value="DUF1573"/>
    <property type="match status" value="1"/>
</dbReference>
<keyword evidence="1" id="KW-0732">Signal</keyword>
<reference evidence="2 3" key="2">
    <citation type="submission" date="2017-05" db="EMBL/GenBank/DDBJ databases">
        <title>Genome of Chryseobacterium haifense.</title>
        <authorList>
            <person name="Newman J.D."/>
        </authorList>
    </citation>
    <scope>NUCLEOTIDE SEQUENCE [LARGE SCALE GENOMIC DNA]</scope>
    <source>
        <strain evidence="2 3">DSM 19056</strain>
    </source>
</reference>
<dbReference type="InterPro" id="IPR013783">
    <property type="entry name" value="Ig-like_fold"/>
</dbReference>
<sequence length="151" mass="16334">MKKVLAGLFLTASFALASAQTISFDKTTFDYGTVKHGSDGHRMFVVKNIGDKPLIISKVQASCGCTTPEWSQDPIMPGKTAQIKVGYDTKIVGPFTRIIEVYSNDPENSRSVINIKGTVENSETPARTNMKDTVAPAKTLPKKAVKKPAAM</sequence>
<evidence type="ECO:0000313" key="3">
    <source>
        <dbReference type="Proteomes" id="UP000197587"/>
    </source>
</evidence>
<dbReference type="PANTHER" id="PTHR37833:SF1">
    <property type="entry name" value="SIGNAL PEPTIDE PROTEIN"/>
    <property type="match status" value="1"/>
</dbReference>
<dbReference type="PANTHER" id="PTHR37833">
    <property type="entry name" value="LIPOPROTEIN-RELATED"/>
    <property type="match status" value="1"/>
</dbReference>
<dbReference type="EMBL" id="JASZ02000011">
    <property type="protein sequence ID" value="OWK98242.1"/>
    <property type="molecule type" value="Genomic_DNA"/>
</dbReference>